<feature type="compositionally biased region" description="Basic and acidic residues" evidence="1">
    <location>
        <begin position="68"/>
        <end position="79"/>
    </location>
</feature>
<feature type="compositionally biased region" description="Basic residues" evidence="1">
    <location>
        <begin position="85"/>
        <end position="96"/>
    </location>
</feature>
<evidence type="ECO:0008006" key="3">
    <source>
        <dbReference type="Google" id="ProtNLM"/>
    </source>
</evidence>
<reference evidence="2" key="1">
    <citation type="submission" date="2024-07" db="EMBL/GenBank/DDBJ databases">
        <authorList>
            <person name="Yu S.T."/>
        </authorList>
    </citation>
    <scope>NUCLEOTIDE SEQUENCE</scope>
    <source>
        <strain evidence="2">R39</strain>
    </source>
</reference>
<accession>A0AB39QF41</accession>
<dbReference type="EMBL" id="CP163441">
    <property type="protein sequence ID" value="XDQ40886.1"/>
    <property type="molecule type" value="Genomic_DNA"/>
</dbReference>
<proteinExistence type="predicted"/>
<evidence type="ECO:0000313" key="2">
    <source>
        <dbReference type="EMBL" id="XDQ40886.1"/>
    </source>
</evidence>
<dbReference type="AlphaFoldDB" id="A0AB39QF41"/>
<name>A0AB39QF41_9ACTN</name>
<evidence type="ECO:0000256" key="1">
    <source>
        <dbReference type="SAM" id="MobiDB-lite"/>
    </source>
</evidence>
<feature type="region of interest" description="Disordered" evidence="1">
    <location>
        <begin position="64"/>
        <end position="101"/>
    </location>
</feature>
<sequence length="161" mass="17837">MKQSHMRGQLFSELDEAIVASDLMQVRTLRKHLRAIANRGQTDTEKQTMATAETLLKAHARQQQEVAAARRAELQDERASQAAGRARKLLGRRKGGRMSPEVMRKLVDEAVNDASQAGARIDVQQQDQITAWKTRADSSRVRPKAARRTAASLRIAARAAG</sequence>
<organism evidence="2">
    <name type="scientific">Streptomyces sp. R39</name>
    <dbReference type="NCBI Taxonomy" id="3238631"/>
    <lineage>
        <taxon>Bacteria</taxon>
        <taxon>Bacillati</taxon>
        <taxon>Actinomycetota</taxon>
        <taxon>Actinomycetes</taxon>
        <taxon>Kitasatosporales</taxon>
        <taxon>Streptomycetaceae</taxon>
        <taxon>Streptomyces</taxon>
    </lineage>
</organism>
<protein>
    <recommendedName>
        <fullName evidence="3">GatB/YqeY domain-containing protein</fullName>
    </recommendedName>
</protein>
<gene>
    <name evidence="2" type="ORF">AB5J52_00550</name>
</gene>
<dbReference type="RefSeq" id="WP_369220643.1">
    <property type="nucleotide sequence ID" value="NZ_CP163441.1"/>
</dbReference>